<dbReference type="GO" id="GO:0000785">
    <property type="term" value="C:chromatin"/>
    <property type="evidence" value="ECO:0007669"/>
    <property type="project" value="TreeGrafter"/>
</dbReference>
<dbReference type="PRINTS" id="PR00937">
    <property type="entry name" value="TBOX"/>
</dbReference>
<dbReference type="GO" id="GO:0000978">
    <property type="term" value="F:RNA polymerase II cis-regulatory region sequence-specific DNA binding"/>
    <property type="evidence" value="ECO:0007669"/>
    <property type="project" value="InterPro"/>
</dbReference>
<dbReference type="FunFam" id="2.60.40.820:FF:000010">
    <property type="entry name" value="T-box transcription factor TBX6"/>
    <property type="match status" value="1"/>
</dbReference>
<dbReference type="OrthoDB" id="7442607at2759"/>
<protein>
    <recommendedName>
        <fullName evidence="8">T-box domain-containing protein</fullName>
    </recommendedName>
</protein>
<dbReference type="PANTHER" id="PTHR11267">
    <property type="entry name" value="T-BOX PROTEIN-RELATED"/>
    <property type="match status" value="1"/>
</dbReference>
<evidence type="ECO:0000256" key="2">
    <source>
        <dbReference type="ARBA" id="ARBA00022473"/>
    </source>
</evidence>
<proteinExistence type="predicted"/>
<evidence type="ECO:0000256" key="4">
    <source>
        <dbReference type="ARBA" id="ARBA00023125"/>
    </source>
</evidence>
<accession>A0A7M5V9B6</accession>
<dbReference type="GO" id="GO:0045893">
    <property type="term" value="P:positive regulation of DNA-templated transcription"/>
    <property type="evidence" value="ECO:0007669"/>
    <property type="project" value="InterPro"/>
</dbReference>
<name>A0A7M5V9B6_9CNID</name>
<keyword evidence="2" id="KW-0217">Developmental protein</keyword>
<evidence type="ECO:0000256" key="5">
    <source>
        <dbReference type="ARBA" id="ARBA00023163"/>
    </source>
</evidence>
<keyword evidence="3" id="KW-0805">Transcription regulation</keyword>
<dbReference type="SUPFAM" id="SSF49417">
    <property type="entry name" value="p53-like transcription factors"/>
    <property type="match status" value="1"/>
</dbReference>
<feature type="domain" description="T-box" evidence="8">
    <location>
        <begin position="97"/>
        <end position="285"/>
    </location>
</feature>
<keyword evidence="6 7" id="KW-0539">Nucleus</keyword>
<dbReference type="GO" id="GO:0005634">
    <property type="term" value="C:nucleus"/>
    <property type="evidence" value="ECO:0007669"/>
    <property type="project" value="UniProtKB-SubCell"/>
</dbReference>
<dbReference type="GO" id="GO:0001708">
    <property type="term" value="P:cell fate specification"/>
    <property type="evidence" value="ECO:0007669"/>
    <property type="project" value="TreeGrafter"/>
</dbReference>
<organism evidence="9 10">
    <name type="scientific">Clytia hemisphaerica</name>
    <dbReference type="NCBI Taxonomy" id="252671"/>
    <lineage>
        <taxon>Eukaryota</taxon>
        <taxon>Metazoa</taxon>
        <taxon>Cnidaria</taxon>
        <taxon>Hydrozoa</taxon>
        <taxon>Hydroidolina</taxon>
        <taxon>Leptothecata</taxon>
        <taxon>Obeliida</taxon>
        <taxon>Clytiidae</taxon>
        <taxon>Clytia</taxon>
    </lineage>
</organism>
<evidence type="ECO:0000256" key="6">
    <source>
        <dbReference type="ARBA" id="ARBA00023242"/>
    </source>
</evidence>
<dbReference type="Proteomes" id="UP000594262">
    <property type="component" value="Unplaced"/>
</dbReference>
<dbReference type="AlphaFoldDB" id="A0A7M5V9B6"/>
<dbReference type="PROSITE" id="PS50252">
    <property type="entry name" value="TBOX_3"/>
    <property type="match status" value="1"/>
</dbReference>
<evidence type="ECO:0000256" key="7">
    <source>
        <dbReference type="PROSITE-ProRule" id="PRU00201"/>
    </source>
</evidence>
<dbReference type="InterPro" id="IPR008967">
    <property type="entry name" value="p53-like_TF_DNA-bd_sf"/>
</dbReference>
<evidence type="ECO:0000259" key="8">
    <source>
        <dbReference type="PROSITE" id="PS50252"/>
    </source>
</evidence>
<keyword evidence="4 7" id="KW-0238">DNA-binding</keyword>
<sequence length="432" mass="49566">MTIGKYQIRKNTRSAIKMLSFTVDAILSSSKTKTTTTKLKDENHEGIEEDAIRIPPFHHPLPPLSIKIPKAPKIRCISKYGTAITDDPYFGRVAVSLENYLLWEMFRKVGTEMVITKSGRRMFPALRFSVSGLHPSKRYAVAIEIFSADNYRYKYHDSEWCITGKAFPETPCKQRMCVHGDSPATGFKWCSNIVSFHKLKITNNTARSNQKQIILNSLQKYQPRLHITEVYSEKDMLADDIDLEGFPSMTFEFPEATFIAVTAYQSEQITQLKIDNNPFAKGFRDPTPAEIERTRLINPSLYNMLMKSKEHSTNIKYHLPKTPSPPLNSIPPTLSCYSKPSITTSPYHPYTRSISNRIDHFPTPRDIEVQRRITRIEKFEKKIYSIPSYSPLGSPPLHNVGRYGRLSCFCCTGPKIWNHFDHVESKRSEMIA</sequence>
<dbReference type="PROSITE" id="PS01283">
    <property type="entry name" value="TBOX_1"/>
    <property type="match status" value="1"/>
</dbReference>
<dbReference type="RefSeq" id="XP_066912102.1">
    <property type="nucleotide sequence ID" value="XM_067056001.1"/>
</dbReference>
<dbReference type="Pfam" id="PF00907">
    <property type="entry name" value="T-box"/>
    <property type="match status" value="1"/>
</dbReference>
<evidence type="ECO:0000313" key="9">
    <source>
        <dbReference type="EnsemblMetazoa" id="CLYHEMP008337.1"/>
    </source>
</evidence>
<dbReference type="Gene3D" id="2.60.40.820">
    <property type="entry name" value="Transcription factor, T-box"/>
    <property type="match status" value="1"/>
</dbReference>
<comment type="subcellular location">
    <subcellularLocation>
        <location evidence="1 7">Nucleus</location>
    </subcellularLocation>
</comment>
<dbReference type="GO" id="GO:0000981">
    <property type="term" value="F:DNA-binding transcription factor activity, RNA polymerase II-specific"/>
    <property type="evidence" value="ECO:0007669"/>
    <property type="project" value="TreeGrafter"/>
</dbReference>
<evidence type="ECO:0000313" key="10">
    <source>
        <dbReference type="Proteomes" id="UP000594262"/>
    </source>
</evidence>
<keyword evidence="5" id="KW-0804">Transcription</keyword>
<reference evidence="9" key="1">
    <citation type="submission" date="2021-01" db="UniProtKB">
        <authorList>
            <consortium name="EnsemblMetazoa"/>
        </authorList>
    </citation>
    <scope>IDENTIFICATION</scope>
</reference>
<evidence type="ECO:0000256" key="1">
    <source>
        <dbReference type="ARBA" id="ARBA00004123"/>
    </source>
</evidence>
<comment type="caution">
    <text evidence="7">Lacks conserved residue(s) required for the propagation of feature annotation.</text>
</comment>
<keyword evidence="10" id="KW-1185">Reference proteome</keyword>
<dbReference type="InterPro" id="IPR036960">
    <property type="entry name" value="T-box_sf"/>
</dbReference>
<dbReference type="PANTHER" id="PTHR11267:SF199">
    <property type="entry name" value="T-BOX PROTEIN 36-RELATED"/>
    <property type="match status" value="1"/>
</dbReference>
<dbReference type="SMART" id="SM00425">
    <property type="entry name" value="TBOX"/>
    <property type="match status" value="1"/>
</dbReference>
<dbReference type="InterPro" id="IPR001699">
    <property type="entry name" value="TF_T-box"/>
</dbReference>
<dbReference type="EnsemblMetazoa" id="CLYHEMT008337.1">
    <property type="protein sequence ID" value="CLYHEMP008337.1"/>
    <property type="gene ID" value="CLYHEMG008337"/>
</dbReference>
<dbReference type="InterPro" id="IPR046360">
    <property type="entry name" value="T-box_DNA-bd"/>
</dbReference>
<dbReference type="InterPro" id="IPR018186">
    <property type="entry name" value="TF_T-box_CS"/>
</dbReference>
<dbReference type="GeneID" id="136799296"/>
<evidence type="ECO:0000256" key="3">
    <source>
        <dbReference type="ARBA" id="ARBA00023015"/>
    </source>
</evidence>